<sequence>MESSPLTADLRRRLVFRVGRQSHEIDAAGVLEVVRAGHITRVPNGPAALKGITNLRGRPVPVLSMGQILSRDDHASRHGGKIIVYDHGGAVGLLVDDVLTLSEDTSATPLEGLGNLLDAAFKTTRRAPLGRTDSIERDAGSRSSLTLMPVLSFRVAGQLYGLPLEQVREVAIIPDDLAVLPNGKEAVIGLMSLRNGVLPLVSLASLMALEVTKSSADHGRIVVVEHKGDLIGLVVDAIEVINRLPEHAIDSVPAVLQRGGGDAQIAAIGRIAGGGRLISILSPDRLFGHDEVAKAIGQRAGAVSMETAPEAIEQFLIFQLGEENYGLPIASVDEVIRVPVDVTRMPGAPAFVTGVINLRGRPIPLIDQRSRFDSPASVQAAAARAIVVTIGKLQAGFVVDAVTEVKALPAAALTPAPEFSSEQTDVFDRIAHIEADGPMVLLLDPQELLTRAERDVVAAITERKAGTEEKTGDI</sequence>
<dbReference type="InterPro" id="IPR002545">
    <property type="entry name" value="CheW-lke_dom"/>
</dbReference>
<dbReference type="InterPro" id="IPR036061">
    <property type="entry name" value="CheW-like_dom_sf"/>
</dbReference>
<dbReference type="OrthoDB" id="3291462at2"/>
<comment type="caution">
    <text evidence="2">The sequence shown here is derived from an EMBL/GenBank/DDBJ whole genome shotgun (WGS) entry which is preliminary data.</text>
</comment>
<dbReference type="Gene3D" id="2.30.30.40">
    <property type="entry name" value="SH3 Domains"/>
    <property type="match status" value="2"/>
</dbReference>
<reference evidence="2 3" key="1">
    <citation type="submission" date="2018-05" db="EMBL/GenBank/DDBJ databases">
        <title>The draft genome of strain NS-104.</title>
        <authorList>
            <person name="Hang P."/>
            <person name="Jiang J."/>
        </authorList>
    </citation>
    <scope>NUCLEOTIDE SEQUENCE [LARGE SCALE GENOMIC DNA]</scope>
    <source>
        <strain evidence="2 3">NS-104</strain>
    </source>
</reference>
<accession>A0A2U2DI56</accession>
<name>A0A2U2DI56_9HYPH</name>
<dbReference type="PROSITE" id="PS50851">
    <property type="entry name" value="CHEW"/>
    <property type="match status" value="3"/>
</dbReference>
<evidence type="ECO:0000313" key="3">
    <source>
        <dbReference type="Proteomes" id="UP000245252"/>
    </source>
</evidence>
<dbReference type="Gene3D" id="2.40.50.180">
    <property type="entry name" value="CheA-289, Domain 4"/>
    <property type="match status" value="3"/>
</dbReference>
<dbReference type="PANTHER" id="PTHR22617">
    <property type="entry name" value="CHEMOTAXIS SENSOR HISTIDINE KINASE-RELATED"/>
    <property type="match status" value="1"/>
</dbReference>
<dbReference type="AlphaFoldDB" id="A0A2U2DI56"/>
<evidence type="ECO:0000259" key="1">
    <source>
        <dbReference type="PROSITE" id="PS50851"/>
    </source>
</evidence>
<protein>
    <submittedName>
        <fullName evidence="2">Chemotaxis protein</fullName>
    </submittedName>
</protein>
<organism evidence="2 3">
    <name type="scientific">Metarhizobium album</name>
    <dbReference type="NCBI Taxonomy" id="2182425"/>
    <lineage>
        <taxon>Bacteria</taxon>
        <taxon>Pseudomonadati</taxon>
        <taxon>Pseudomonadota</taxon>
        <taxon>Alphaproteobacteria</taxon>
        <taxon>Hyphomicrobiales</taxon>
        <taxon>Rhizobiaceae</taxon>
        <taxon>Metarhizobium</taxon>
    </lineage>
</organism>
<keyword evidence="3" id="KW-1185">Reference proteome</keyword>
<proteinExistence type="predicted"/>
<dbReference type="Proteomes" id="UP000245252">
    <property type="component" value="Unassembled WGS sequence"/>
</dbReference>
<feature type="domain" description="CheW-like" evidence="1">
    <location>
        <begin position="312"/>
        <end position="454"/>
    </location>
</feature>
<gene>
    <name evidence="2" type="ORF">DEM27_27925</name>
</gene>
<feature type="domain" description="CheW-like" evidence="1">
    <location>
        <begin position="10"/>
        <end position="156"/>
    </location>
</feature>
<dbReference type="EMBL" id="QFBC01000019">
    <property type="protein sequence ID" value="PWE52921.1"/>
    <property type="molecule type" value="Genomic_DNA"/>
</dbReference>
<dbReference type="PANTHER" id="PTHR22617:SF23">
    <property type="entry name" value="CHEMOTAXIS PROTEIN CHEW"/>
    <property type="match status" value="1"/>
</dbReference>
<dbReference type="GO" id="GO:0007165">
    <property type="term" value="P:signal transduction"/>
    <property type="evidence" value="ECO:0007669"/>
    <property type="project" value="InterPro"/>
</dbReference>
<dbReference type="SMART" id="SM00260">
    <property type="entry name" value="CheW"/>
    <property type="match status" value="3"/>
</dbReference>
<dbReference type="GO" id="GO:0005829">
    <property type="term" value="C:cytosol"/>
    <property type="evidence" value="ECO:0007669"/>
    <property type="project" value="TreeGrafter"/>
</dbReference>
<dbReference type="Pfam" id="PF01584">
    <property type="entry name" value="CheW"/>
    <property type="match status" value="3"/>
</dbReference>
<dbReference type="RefSeq" id="WP_109461536.1">
    <property type="nucleotide sequence ID" value="NZ_QFBC01000019.1"/>
</dbReference>
<evidence type="ECO:0000313" key="2">
    <source>
        <dbReference type="EMBL" id="PWE52921.1"/>
    </source>
</evidence>
<dbReference type="InterPro" id="IPR039315">
    <property type="entry name" value="CheW"/>
</dbReference>
<dbReference type="SUPFAM" id="SSF50341">
    <property type="entry name" value="CheW-like"/>
    <property type="match status" value="3"/>
</dbReference>
<feature type="domain" description="CheW-like" evidence="1">
    <location>
        <begin position="147"/>
        <end position="292"/>
    </location>
</feature>
<dbReference type="GO" id="GO:0006935">
    <property type="term" value="P:chemotaxis"/>
    <property type="evidence" value="ECO:0007669"/>
    <property type="project" value="InterPro"/>
</dbReference>